<dbReference type="Pfam" id="PF11935">
    <property type="entry name" value="SYMPK_PTA1_N"/>
    <property type="match status" value="1"/>
</dbReference>
<evidence type="ECO:0000256" key="2">
    <source>
        <dbReference type="ARBA" id="ARBA00022664"/>
    </source>
</evidence>
<evidence type="ECO:0000313" key="7">
    <source>
        <dbReference type="Proteomes" id="UP000191144"/>
    </source>
</evidence>
<evidence type="ECO:0000313" key="6">
    <source>
        <dbReference type="EMBL" id="SCU79917.1"/>
    </source>
</evidence>
<feature type="region of interest" description="Disordered" evidence="4">
    <location>
        <begin position="456"/>
        <end position="512"/>
    </location>
</feature>
<evidence type="ECO:0000256" key="3">
    <source>
        <dbReference type="ARBA" id="ARBA00023242"/>
    </source>
</evidence>
<feature type="compositionally biased region" description="Basic and acidic residues" evidence="4">
    <location>
        <begin position="456"/>
        <end position="466"/>
    </location>
</feature>
<reference evidence="7" key="1">
    <citation type="submission" date="2016-03" db="EMBL/GenBank/DDBJ databases">
        <authorList>
            <person name="Devillers Hugo."/>
        </authorList>
    </citation>
    <scope>NUCLEOTIDE SEQUENCE [LARGE SCALE GENOMIC DNA]</scope>
</reference>
<name>A0A1G4ISL9_9SACH</name>
<proteinExistence type="predicted"/>
<protein>
    <submittedName>
        <fullName evidence="6">LAME_0B00936g1_1</fullName>
    </submittedName>
</protein>
<dbReference type="EMBL" id="LT598478">
    <property type="protein sequence ID" value="SCU79917.1"/>
    <property type="molecule type" value="Genomic_DNA"/>
</dbReference>
<keyword evidence="2" id="KW-0507">mRNA processing</keyword>
<feature type="compositionally biased region" description="Basic and acidic residues" evidence="4">
    <location>
        <begin position="474"/>
        <end position="485"/>
    </location>
</feature>
<accession>A0A1G4ISL9</accession>
<evidence type="ECO:0000256" key="4">
    <source>
        <dbReference type="SAM" id="MobiDB-lite"/>
    </source>
</evidence>
<keyword evidence="3" id="KW-0539">Nucleus</keyword>
<dbReference type="GO" id="GO:0005847">
    <property type="term" value="C:mRNA cleavage and polyadenylation specificity factor complex"/>
    <property type="evidence" value="ECO:0007669"/>
    <property type="project" value="TreeGrafter"/>
</dbReference>
<comment type="subcellular location">
    <subcellularLocation>
        <location evidence="1">Nucleus</location>
    </subcellularLocation>
</comment>
<sequence>MSNEVAQLAQARALAMHNKPGTMLPKVLETAMSLYRSTTNPSTELGKICARLFMDVLNHDEVVSSEKPFIASQHLSTLWLICRSQQDHATLRDGILGFSRCYEWLFDLVAKTSNKELWNTMDQFKSFILSKWKTPYPFSPTEDPLKDHARSLGVKLATVKSIATLVIAHTQGPPGSAFASLPDSHPVITSKAQLRVEAKKLLDCLLSYLSEEPMMVSSLFMGVLNCLGFIMKQRPQATSRILSGILRFNVDNKYQQDDEPVLQYRLAKRFVERCYKVFVQYGLKAQLIKSSGSTSQYHAKLSKISQTLHVIGEETKSKGIMNFESKQVERKMPSRERAKYIAFLKSSSQAASLNTEPKQPRLSPDLQLLHALQKYTMTKSSTAGFFNTSPVAIDNTYASAYSLMNSKHSEIDISKLSPGVMAKLCAESLYQCDTKKIITGLSIVASRYTDLMNKASHSEFPGKRPLENGNDESQPAKRQEVAKVPEEEEISEDEDKQEFTLGPPEPMSKEEKKEHFARILAHIINVRNAEEEEDTKEEAPDNLLHKVRLMKWNSKTSWLTLLTRLATRGVNHNNEMSNTARLAIYEYFLDDFGNRVDVVIEWLSEEWYFETLQNDSGVKETPVYDEWSLKVLDALIPVLEPSHRRLFIRLVSELPRLTQLHIDKIKSVCLDPLRSSLGFQSLRFMIMFRPPVKPFIEKLLISMREQDESVKEQCESILKKFY</sequence>
<dbReference type="InterPro" id="IPR011989">
    <property type="entry name" value="ARM-like"/>
</dbReference>
<dbReference type="Gene3D" id="1.25.10.10">
    <property type="entry name" value="Leucine-rich Repeat Variant"/>
    <property type="match status" value="1"/>
</dbReference>
<organism evidence="6 7">
    <name type="scientific">Lachancea meyersii CBS 8951</name>
    <dbReference type="NCBI Taxonomy" id="1266667"/>
    <lineage>
        <taxon>Eukaryota</taxon>
        <taxon>Fungi</taxon>
        <taxon>Dikarya</taxon>
        <taxon>Ascomycota</taxon>
        <taxon>Saccharomycotina</taxon>
        <taxon>Saccharomycetes</taxon>
        <taxon>Saccharomycetales</taxon>
        <taxon>Saccharomycetaceae</taxon>
        <taxon>Lachancea</taxon>
    </lineage>
</organism>
<dbReference type="OrthoDB" id="331600at2759"/>
<evidence type="ECO:0000259" key="5">
    <source>
        <dbReference type="Pfam" id="PF11935"/>
    </source>
</evidence>
<dbReference type="InterPro" id="IPR021850">
    <property type="entry name" value="Symplekin/Pta1"/>
</dbReference>
<keyword evidence="7" id="KW-1185">Reference proteome</keyword>
<dbReference type="PANTHER" id="PTHR15245:SF20">
    <property type="entry name" value="SYMPLEKIN"/>
    <property type="match status" value="1"/>
</dbReference>
<feature type="domain" description="Symplekin/Pta1 N-terminal" evidence="5">
    <location>
        <begin position="87"/>
        <end position="318"/>
    </location>
</feature>
<gene>
    <name evidence="6" type="ORF">LAME_0B00936G</name>
</gene>
<feature type="compositionally biased region" description="Acidic residues" evidence="4">
    <location>
        <begin position="486"/>
        <end position="496"/>
    </location>
</feature>
<dbReference type="InterPro" id="IPR032460">
    <property type="entry name" value="Symplekin/Pta1_N"/>
</dbReference>
<dbReference type="PANTHER" id="PTHR15245">
    <property type="entry name" value="SYMPLEKIN-RELATED"/>
    <property type="match status" value="1"/>
</dbReference>
<dbReference type="GO" id="GO:0006397">
    <property type="term" value="P:mRNA processing"/>
    <property type="evidence" value="ECO:0007669"/>
    <property type="project" value="UniProtKB-KW"/>
</dbReference>
<dbReference type="AlphaFoldDB" id="A0A1G4ISL9"/>
<dbReference type="Proteomes" id="UP000191144">
    <property type="component" value="Chromosome B"/>
</dbReference>
<evidence type="ECO:0000256" key="1">
    <source>
        <dbReference type="ARBA" id="ARBA00004123"/>
    </source>
</evidence>